<gene>
    <name evidence="3" type="ORF">HCBG_05725</name>
</gene>
<feature type="compositionally biased region" description="Polar residues" evidence="1">
    <location>
        <begin position="395"/>
        <end position="418"/>
    </location>
</feature>
<feature type="compositionally biased region" description="Polar residues" evidence="1">
    <location>
        <begin position="425"/>
        <end position="434"/>
    </location>
</feature>
<proteinExistence type="predicted"/>
<feature type="region of interest" description="Disordered" evidence="1">
    <location>
        <begin position="887"/>
        <end position="913"/>
    </location>
</feature>
<dbReference type="STRING" id="447093.C0NQD7"/>
<dbReference type="Proteomes" id="UP000001631">
    <property type="component" value="Unassembled WGS sequence"/>
</dbReference>
<dbReference type="Pfam" id="PF25380">
    <property type="entry name" value="PH_25"/>
    <property type="match status" value="1"/>
</dbReference>
<protein>
    <recommendedName>
        <fullName evidence="2">PH-like domain-containing protein</fullName>
    </recommendedName>
</protein>
<feature type="compositionally biased region" description="Low complexity" evidence="1">
    <location>
        <begin position="1151"/>
        <end position="1166"/>
    </location>
</feature>
<name>C0NQD7_AJECG</name>
<keyword evidence="4" id="KW-1185">Reference proteome</keyword>
<reference evidence="3" key="1">
    <citation type="submission" date="2009-02" db="EMBL/GenBank/DDBJ databases">
        <title>The Genome Sequence of Ajellomyces capsulatus strain G186AR.</title>
        <authorList>
            <consortium name="The Broad Institute Genome Sequencing Platform"/>
            <person name="Champion M."/>
            <person name="Cuomo C."/>
            <person name="Ma L.-J."/>
            <person name="Henn M.R."/>
            <person name="Sil A."/>
            <person name="Goldman B."/>
            <person name="Young S.K."/>
            <person name="Kodira C.D."/>
            <person name="Zeng Q."/>
            <person name="Koehrsen M."/>
            <person name="Alvarado L."/>
            <person name="Berlin A."/>
            <person name="Borenstein D."/>
            <person name="Chen Z."/>
            <person name="Engels R."/>
            <person name="Freedman E."/>
            <person name="Gellesch M."/>
            <person name="Goldberg J."/>
            <person name="Griggs A."/>
            <person name="Gujja S."/>
            <person name="Heiman D."/>
            <person name="Hepburn T."/>
            <person name="Howarth C."/>
            <person name="Jen D."/>
            <person name="Larson L."/>
            <person name="Lewis B."/>
            <person name="Mehta T."/>
            <person name="Park D."/>
            <person name="Pearson M."/>
            <person name="Roberts A."/>
            <person name="Saif S."/>
            <person name="Shea T."/>
            <person name="Shenoy N."/>
            <person name="Sisk P."/>
            <person name="Stolte C."/>
            <person name="Sykes S."/>
            <person name="Walk T."/>
            <person name="White J."/>
            <person name="Yandava C."/>
            <person name="Klein B."/>
            <person name="McEwen J.G."/>
            <person name="Puccia R."/>
            <person name="Goldman G.H."/>
            <person name="Felipe M.S."/>
            <person name="Nino-Vega G."/>
            <person name="San-Blas G."/>
            <person name="Taylor J."/>
            <person name="Mendoza L."/>
            <person name="Galagan J."/>
            <person name="Nusbaum C."/>
            <person name="Birren B."/>
        </authorList>
    </citation>
    <scope>NUCLEOTIDE SEQUENCE</scope>
    <source>
        <strain evidence="3">G186AR</strain>
    </source>
</reference>
<accession>C0NQD7</accession>
<dbReference type="InterPro" id="IPR057502">
    <property type="entry name" value="PH_25"/>
</dbReference>
<dbReference type="GeneID" id="69038741"/>
<feature type="compositionally biased region" description="Basic residues" evidence="1">
    <location>
        <begin position="1209"/>
        <end position="1231"/>
    </location>
</feature>
<evidence type="ECO:0000259" key="2">
    <source>
        <dbReference type="Pfam" id="PF25380"/>
    </source>
</evidence>
<organism evidence="3 4">
    <name type="scientific">Ajellomyces capsulatus (strain G186AR / H82 / ATCC MYA-2454 / RMSCC 2432)</name>
    <name type="common">Darling's disease fungus</name>
    <name type="synonym">Histoplasma capsulatum</name>
    <dbReference type="NCBI Taxonomy" id="447093"/>
    <lineage>
        <taxon>Eukaryota</taxon>
        <taxon>Fungi</taxon>
        <taxon>Dikarya</taxon>
        <taxon>Ascomycota</taxon>
        <taxon>Pezizomycotina</taxon>
        <taxon>Eurotiomycetes</taxon>
        <taxon>Eurotiomycetidae</taxon>
        <taxon>Onygenales</taxon>
        <taxon>Ajellomycetaceae</taxon>
        <taxon>Histoplasma</taxon>
    </lineage>
</organism>
<feature type="region of interest" description="Disordered" evidence="1">
    <location>
        <begin position="374"/>
        <end position="434"/>
    </location>
</feature>
<feature type="compositionally biased region" description="Polar residues" evidence="1">
    <location>
        <begin position="586"/>
        <end position="604"/>
    </location>
</feature>
<feature type="region of interest" description="Disordered" evidence="1">
    <location>
        <begin position="576"/>
        <end position="639"/>
    </location>
</feature>
<dbReference type="HOGENOM" id="CLU_260159_0_0_1"/>
<feature type="region of interest" description="Disordered" evidence="1">
    <location>
        <begin position="1151"/>
        <end position="1183"/>
    </location>
</feature>
<evidence type="ECO:0000313" key="3">
    <source>
        <dbReference type="EMBL" id="EEH06409.1"/>
    </source>
</evidence>
<feature type="domain" description="PH-like" evidence="2">
    <location>
        <begin position="147"/>
        <end position="264"/>
    </location>
</feature>
<dbReference type="RefSeq" id="XP_045286890.1">
    <property type="nucleotide sequence ID" value="XM_045432774.1"/>
</dbReference>
<dbReference type="VEuPathDB" id="FungiDB:I7I50_03435"/>
<sequence length="1427" mass="157262">MRDLTDAIQRSPHYTLVVASRQRKSLIGQKAFKHLLHTFVSGDVDAPREWSGQLILELVRKSKDNGSLRKLGETVLSEPEYVLRLLAGVIIQDMVASQVKPCIFWPPGTPQPVMDMFSSGTLIDSSWIQRFNHFASGRDSQPRPEIQNTMHIVQSINTGTWSIGYRNCSIGILVSRILTIMITEDNRFRFMKIRLDHIDKLIQHAGAAVLDVYLYDNGVYMTNGLTEKADKVSMVFENQIQGIGVRDVLEQQCRSVKGTMGRFMGAGGVSKVADRRISPESFLCTTGVIRDSITLDPNLGKSTAQNRKKRPSFAAIMLSFDEEAIRGSSVHFDLNASHSQNERDQESPPIRGKQLPNNNVDCLGLVDSWRSYPSKVDEIPEPGYPPGSSPYDRQGNPSPQTTPSIVNLPNAQDQSFNGNGVVEPQISQEGGDTQSVLPSLARQALRLRLEPYNSNSLTNSVGQHDQGVESGLDLGGLVTEKTSTVDDPTAGPQRPADILVDKNPNPVNPTTMGQQINVPQKHVSGSHNEVDVPNQIAGNPKLKRPHNRISISKANPLTVDWDQDLRVEDNLLGLPASSSKKLKGTPHQSQGPTKTSKLKSASCSTKKKNKKLAQTLPLTPHEARTSAKSNTKKTGRQVTKTLTSARQRRAAAEKANQKLALANEYENATYDLDDPIESSPPILVANRQNWTGNTDVVSPGVTSEDVQVQPMHSIEGVVDLKPNPAMPETSNHVELVGSELTMNNKETDHSDFLIGRVIDHKLDLQGSNVPRREASSSAQPNEVGNPETLSGVDIPQWKTVGECREINWGKSLSKALAKAGMLSSNSLIDSKNVDGESSNDLIDGTGCQVGKNVSEISKNVSQFIARQAVEHDKLGHSGVRVVENTEEFTKPNDGTYQSVQAGSQPEKHPTKPKVQSQLTAAAELDSIPKPNSNGQNKVEGNKSDELLTMARALRKVQVVGFDSKGPKNQCVISDGAARRNSTNSDTVINDTHEKEEVYLGKKCPENCANDIVDEFDDLDEVSLIPTSDCRRLVIGNQHSDVGSYVDSISVCKVTHVEFRPQGRDVQPIPTQSQRVDENGSPQPLHRDLHANRLASSNIPPGVELPIEISGTSQLSEASVSLPEEEVRIAHHMSPCSVPASTCVDPVRAQDLSVSNESSLNSKSETSPQRRDKLPNQKDLKTRSIFAIQDQPSPRESSFWRRSAPSTFARHLRGQQKTNRKNKSQKNKKTRRQVLTIKNASRKSNAMPFAESSSVLDHDINSSEDEIYDTRSSNWGSVEISSGSNSNLSDTLVEECRDVESEWQNALRATQKTSLDILLEISGRLIRHMVDEEQAIIKVVDTYRKGGATLIQQLEQKYGEELAECENRLQPIKEELIERCDTMMTRLNSDRQSLLKQPPMRDLSAAVHKRKTVLVQIDAMMKGYETDA</sequence>
<feature type="region of interest" description="Disordered" evidence="1">
    <location>
        <begin position="336"/>
        <end position="359"/>
    </location>
</feature>
<evidence type="ECO:0000256" key="1">
    <source>
        <dbReference type="SAM" id="MobiDB-lite"/>
    </source>
</evidence>
<feature type="region of interest" description="Disordered" evidence="1">
    <location>
        <begin position="765"/>
        <end position="792"/>
    </location>
</feature>
<dbReference type="InParanoid" id="C0NQD7"/>
<feature type="region of interest" description="Disordered" evidence="1">
    <location>
        <begin position="481"/>
        <end position="502"/>
    </location>
</feature>
<dbReference type="EMBL" id="GG663369">
    <property type="protein sequence ID" value="EEH06409.1"/>
    <property type="molecule type" value="Genomic_DNA"/>
</dbReference>
<feature type="region of interest" description="Disordered" evidence="1">
    <location>
        <begin position="1062"/>
        <end position="1082"/>
    </location>
</feature>
<feature type="compositionally biased region" description="Polar residues" evidence="1">
    <location>
        <begin position="892"/>
        <end position="903"/>
    </location>
</feature>
<feature type="compositionally biased region" description="Basic and acidic residues" evidence="1">
    <location>
        <begin position="1167"/>
        <end position="1181"/>
    </location>
</feature>
<dbReference type="AlphaFoldDB" id="C0NQD7"/>
<feature type="region of interest" description="Disordered" evidence="1">
    <location>
        <begin position="1206"/>
        <end position="1231"/>
    </location>
</feature>
<evidence type="ECO:0000313" key="4">
    <source>
        <dbReference type="Proteomes" id="UP000001631"/>
    </source>
</evidence>